<proteinExistence type="inferred from homology"/>
<dbReference type="PANTHER" id="PTHR23416">
    <property type="entry name" value="SIALIC ACID SYNTHASE-RELATED"/>
    <property type="match status" value="1"/>
</dbReference>
<dbReference type="SUPFAM" id="SSF51161">
    <property type="entry name" value="Trimeric LpxA-like enzymes"/>
    <property type="match status" value="1"/>
</dbReference>
<organism evidence="3">
    <name type="scientific">viral metagenome</name>
    <dbReference type="NCBI Taxonomy" id="1070528"/>
    <lineage>
        <taxon>unclassified sequences</taxon>
        <taxon>metagenomes</taxon>
        <taxon>organismal metagenomes</taxon>
    </lineage>
</organism>
<dbReference type="Pfam" id="PF14602">
    <property type="entry name" value="Hexapep_2"/>
    <property type="match status" value="1"/>
</dbReference>
<dbReference type="InterPro" id="IPR011004">
    <property type="entry name" value="Trimer_LpxA-like_sf"/>
</dbReference>
<dbReference type="CDD" id="cd04647">
    <property type="entry name" value="LbH_MAT_like"/>
    <property type="match status" value="1"/>
</dbReference>
<evidence type="ECO:0000313" key="3">
    <source>
        <dbReference type="EMBL" id="QJA88219.1"/>
    </source>
</evidence>
<dbReference type="Gene3D" id="2.160.10.10">
    <property type="entry name" value="Hexapeptide repeat proteins"/>
    <property type="match status" value="1"/>
</dbReference>
<evidence type="ECO:0000256" key="1">
    <source>
        <dbReference type="ARBA" id="ARBA00007274"/>
    </source>
</evidence>
<dbReference type="InterPro" id="IPR001451">
    <property type="entry name" value="Hexapep"/>
</dbReference>
<protein>
    <submittedName>
        <fullName evidence="3">Putative acetyltransferase</fullName>
    </submittedName>
</protein>
<dbReference type="PANTHER" id="PTHR23416:SF23">
    <property type="entry name" value="ACETYLTRANSFERASE C18B11.09C-RELATED"/>
    <property type="match status" value="1"/>
</dbReference>
<accession>A0A6M3L1K1</accession>
<dbReference type="InterPro" id="IPR018357">
    <property type="entry name" value="Hexapep_transf_CS"/>
</dbReference>
<dbReference type="AlphaFoldDB" id="A0A6M3L1K1"/>
<dbReference type="InterPro" id="IPR051159">
    <property type="entry name" value="Hexapeptide_acetyltransf"/>
</dbReference>
<gene>
    <name evidence="3" type="ORF">MM415B02807_0002</name>
</gene>
<dbReference type="PROSITE" id="PS00101">
    <property type="entry name" value="HEXAPEP_TRANSFERASES"/>
    <property type="match status" value="1"/>
</dbReference>
<dbReference type="Pfam" id="PF00132">
    <property type="entry name" value="Hexapep"/>
    <property type="match status" value="1"/>
</dbReference>
<sequence>MKYLKIHFHDRFGPDLLFTHWMLYFKATSSLLARSKCAYVGKGVHFRPFVTLTNGRNVSIGDNVVLRPFTAIMAGDGDSSGDKISIGDNVLIGPNVWMSVNRHEFRDFSAPVMDQGYQLPLSIKIGKGAWIGTGAILLPGVEIGRNAAVGAGSVVSGYVEPYAVVAGNPAKPIKYEVKQPLCKECSQPLAYGRCITDWCSERWSFVMSGV</sequence>
<reference evidence="3" key="1">
    <citation type="submission" date="2020-03" db="EMBL/GenBank/DDBJ databases">
        <title>The deep terrestrial virosphere.</title>
        <authorList>
            <person name="Holmfeldt K."/>
            <person name="Nilsson E."/>
            <person name="Simone D."/>
            <person name="Lopez-Fernandez M."/>
            <person name="Wu X."/>
            <person name="de Brujin I."/>
            <person name="Lundin D."/>
            <person name="Andersson A."/>
            <person name="Bertilsson S."/>
            <person name="Dopson M."/>
        </authorList>
    </citation>
    <scope>NUCLEOTIDE SEQUENCE</scope>
    <source>
        <strain evidence="3">MM415B02807</strain>
    </source>
</reference>
<keyword evidence="2 3" id="KW-0808">Transferase</keyword>
<evidence type="ECO:0000256" key="2">
    <source>
        <dbReference type="ARBA" id="ARBA00022679"/>
    </source>
</evidence>
<name>A0A6M3L1K1_9ZZZZ</name>
<dbReference type="GO" id="GO:0008374">
    <property type="term" value="F:O-acyltransferase activity"/>
    <property type="evidence" value="ECO:0007669"/>
    <property type="project" value="TreeGrafter"/>
</dbReference>
<dbReference type="GO" id="GO:0005829">
    <property type="term" value="C:cytosol"/>
    <property type="evidence" value="ECO:0007669"/>
    <property type="project" value="TreeGrafter"/>
</dbReference>
<comment type="similarity">
    <text evidence="1">Belongs to the transferase hexapeptide repeat family.</text>
</comment>
<dbReference type="EMBL" id="MT142763">
    <property type="protein sequence ID" value="QJA88219.1"/>
    <property type="molecule type" value="Genomic_DNA"/>
</dbReference>